<dbReference type="AlphaFoldDB" id="A0A128EK91"/>
<dbReference type="PANTHER" id="PTHR43674:SF2">
    <property type="entry name" value="BETA-UREIDOPROPIONASE"/>
    <property type="match status" value="1"/>
</dbReference>
<keyword evidence="4" id="KW-1185">Reference proteome</keyword>
<dbReference type="Pfam" id="PF00795">
    <property type="entry name" value="CN_hydrolase"/>
    <property type="match status" value="1"/>
</dbReference>
<evidence type="ECO:0000313" key="4">
    <source>
        <dbReference type="Proteomes" id="UP000069632"/>
    </source>
</evidence>
<keyword evidence="1 3" id="KW-0378">Hydrolase</keyword>
<dbReference type="InterPro" id="IPR036526">
    <property type="entry name" value="C-N_Hydrolase_sf"/>
</dbReference>
<feature type="domain" description="CN hydrolase" evidence="2">
    <location>
        <begin position="10"/>
        <end position="264"/>
    </location>
</feature>
<dbReference type="Proteomes" id="UP000069632">
    <property type="component" value="Unassembled WGS sequence"/>
</dbReference>
<evidence type="ECO:0000259" key="2">
    <source>
        <dbReference type="PROSITE" id="PS50263"/>
    </source>
</evidence>
<dbReference type="GO" id="GO:0047417">
    <property type="term" value="F:N-carbamoyl-D-amino acid hydrolase activity"/>
    <property type="evidence" value="ECO:0007669"/>
    <property type="project" value="UniProtKB-EC"/>
</dbReference>
<organism evidence="3 4">
    <name type="scientific">Campylobacter geochelonis</name>
    <dbReference type="NCBI Taxonomy" id="1780362"/>
    <lineage>
        <taxon>Bacteria</taxon>
        <taxon>Pseudomonadati</taxon>
        <taxon>Campylobacterota</taxon>
        <taxon>Epsilonproteobacteria</taxon>
        <taxon>Campylobacterales</taxon>
        <taxon>Campylobacteraceae</taxon>
        <taxon>Campylobacter</taxon>
    </lineage>
</organism>
<dbReference type="CDD" id="cd07573">
    <property type="entry name" value="CPA"/>
    <property type="match status" value="1"/>
</dbReference>
<protein>
    <submittedName>
        <fullName evidence="3">Carbon-nitrogen family hydrolase</fullName>
        <ecNumber evidence="3">3.5.1.77</ecNumber>
    </submittedName>
</protein>
<proteinExistence type="predicted"/>
<reference evidence="3 4" key="1">
    <citation type="submission" date="2016-02" db="EMBL/GenBank/DDBJ databases">
        <authorList>
            <consortium name="Pathogen Informatics"/>
        </authorList>
    </citation>
    <scope>NUCLEOTIDE SEQUENCE [LARGE SCALE GENOMIC DNA]</scope>
    <source>
        <strain evidence="3 4">RC20</strain>
    </source>
</reference>
<evidence type="ECO:0000313" key="3">
    <source>
        <dbReference type="EMBL" id="CZE48758.1"/>
    </source>
</evidence>
<dbReference type="Gene3D" id="3.60.110.10">
    <property type="entry name" value="Carbon-nitrogen hydrolase"/>
    <property type="match status" value="1"/>
</dbReference>
<evidence type="ECO:0000256" key="1">
    <source>
        <dbReference type="ARBA" id="ARBA00022801"/>
    </source>
</evidence>
<dbReference type="OrthoDB" id="9811121at2"/>
<dbReference type="InterPro" id="IPR050345">
    <property type="entry name" value="Aliph_Amidase/BUP"/>
</dbReference>
<dbReference type="PANTHER" id="PTHR43674">
    <property type="entry name" value="NITRILASE C965.09-RELATED"/>
    <property type="match status" value="1"/>
</dbReference>
<gene>
    <name evidence="3" type="ORF">ERS672216_01586</name>
</gene>
<dbReference type="EMBL" id="FIZP01000010">
    <property type="protein sequence ID" value="CZE48758.1"/>
    <property type="molecule type" value="Genomic_DNA"/>
</dbReference>
<dbReference type="RefSeq" id="WP_075540443.1">
    <property type="nucleotide sequence ID" value="NZ_CP053844.1"/>
</dbReference>
<sequence length="358" mass="40627">MSKNPKEKILKIGIVAHKFMGDKEKTVQKTVELIEKVASNGAKLVLLQELHQGQYFCQNEDVELFDLANQWQEDIKFWGDVARKFGVVLVTSLFEKRTAGLYHNTAVVFESDGSVAGKYRKMHIPDDPNFYEKFYFTPGDMGYEPINTSVGKLGVLVCWDQWYPEAARLMSLAGAEILIYPTAIGWFDGDDEDEKARQLEAWVAVQRGHAVANGVPVVAINRVGFEEQCLSSGCKNLDSELNLASKTDQSCNQNRKILEKSLNLNAENSKIDENSDSTQNSNTQNFTHSNEVTGIRFWGNSFVFGPQGEEIFRANSSSELAKIVTIDLQRCENVRRWWPFLRDRRVDSYGNLTKRFID</sequence>
<dbReference type="FunFam" id="3.60.110.10:FF:000010">
    <property type="entry name" value="Carbon-nitrogen hydrolase"/>
    <property type="match status" value="1"/>
</dbReference>
<dbReference type="InterPro" id="IPR003010">
    <property type="entry name" value="C-N_Hydrolase"/>
</dbReference>
<dbReference type="EC" id="3.5.1.77" evidence="3"/>
<dbReference type="GO" id="GO:0050126">
    <property type="term" value="F:N-carbamoylputrescine amidase activity"/>
    <property type="evidence" value="ECO:0007669"/>
    <property type="project" value="TreeGrafter"/>
</dbReference>
<dbReference type="SUPFAM" id="SSF56317">
    <property type="entry name" value="Carbon-nitrogen hydrolase"/>
    <property type="match status" value="1"/>
</dbReference>
<accession>A0A128EK91</accession>
<name>A0A128EK91_9BACT</name>
<dbReference type="PROSITE" id="PS50263">
    <property type="entry name" value="CN_HYDROLASE"/>
    <property type="match status" value="1"/>
</dbReference>
<dbReference type="GO" id="GO:0033388">
    <property type="term" value="P:putrescine biosynthetic process from arginine"/>
    <property type="evidence" value="ECO:0007669"/>
    <property type="project" value="TreeGrafter"/>
</dbReference>